<dbReference type="OrthoDB" id="823735at2"/>
<organism evidence="1 2">
    <name type="scientific">Algoriphagus antarcticus</name>
    <dbReference type="NCBI Taxonomy" id="238540"/>
    <lineage>
        <taxon>Bacteria</taxon>
        <taxon>Pseudomonadati</taxon>
        <taxon>Bacteroidota</taxon>
        <taxon>Cytophagia</taxon>
        <taxon>Cytophagales</taxon>
        <taxon>Cyclobacteriaceae</taxon>
        <taxon>Algoriphagus</taxon>
    </lineage>
</organism>
<name>A0A3E0D4R7_9BACT</name>
<accession>A0A3E0D4R7</accession>
<dbReference type="InterPro" id="IPR018490">
    <property type="entry name" value="cNMP-bd_dom_sf"/>
</dbReference>
<dbReference type="AlphaFoldDB" id="A0A3E0D4R7"/>
<reference evidence="1 2" key="1">
    <citation type="submission" date="2018-08" db="EMBL/GenBank/DDBJ databases">
        <title>Genomic Encyclopedia of Archaeal and Bacterial Type Strains, Phase II (KMG-II): from individual species to whole genera.</title>
        <authorList>
            <person name="Goeker M."/>
        </authorList>
    </citation>
    <scope>NUCLEOTIDE SEQUENCE [LARGE SCALE GENOMIC DNA]</scope>
    <source>
        <strain evidence="1 2">DSM 15986</strain>
    </source>
</reference>
<proteinExistence type="predicted"/>
<sequence length="197" mass="22639">MEPKFLSQLIRDYDQLLKLPCEAYEWVLPHLKQINLKRGTVIKKSGSVDMASRYLCEGFIGSYKPIGERLMLSAIYKLSDTVFDESSFRTGIASNTVLKTISKVIFMEFPQEVEINLLDTHASLASLAHKVAHRIMERNARVYQISKLGLSHGYEVLMKEFPGLEAEITNSDLASFFGVHNRTVERWKHNLKRHDHE</sequence>
<evidence type="ECO:0000313" key="1">
    <source>
        <dbReference type="EMBL" id="REG77517.1"/>
    </source>
</evidence>
<dbReference type="EMBL" id="QUNF01000043">
    <property type="protein sequence ID" value="REG77517.1"/>
    <property type="molecule type" value="Genomic_DNA"/>
</dbReference>
<keyword evidence="2" id="KW-1185">Reference proteome</keyword>
<dbReference type="InterPro" id="IPR014710">
    <property type="entry name" value="RmlC-like_jellyroll"/>
</dbReference>
<dbReference type="Proteomes" id="UP000256405">
    <property type="component" value="Unassembled WGS sequence"/>
</dbReference>
<evidence type="ECO:0000313" key="2">
    <source>
        <dbReference type="Proteomes" id="UP000256405"/>
    </source>
</evidence>
<comment type="caution">
    <text evidence="1">The sequence shown here is derived from an EMBL/GenBank/DDBJ whole genome shotgun (WGS) entry which is preliminary data.</text>
</comment>
<dbReference type="Gene3D" id="2.60.120.10">
    <property type="entry name" value="Jelly Rolls"/>
    <property type="match status" value="1"/>
</dbReference>
<protein>
    <submittedName>
        <fullName evidence="1">CRP-like cAMP-binding protein</fullName>
    </submittedName>
</protein>
<dbReference type="SUPFAM" id="SSF51206">
    <property type="entry name" value="cAMP-binding domain-like"/>
    <property type="match status" value="1"/>
</dbReference>
<gene>
    <name evidence="1" type="ORF">C8N25_14317</name>
</gene>
<dbReference type="RefSeq" id="WP_086543934.1">
    <property type="nucleotide sequence ID" value="NZ_MSSW01000100.1"/>
</dbReference>